<protein>
    <submittedName>
        <fullName evidence="2">Uncharacterized protein</fullName>
    </submittedName>
</protein>
<feature type="region of interest" description="Disordered" evidence="1">
    <location>
        <begin position="1"/>
        <end position="31"/>
    </location>
</feature>
<evidence type="ECO:0000313" key="2">
    <source>
        <dbReference type="EMBL" id="OEU07590.1"/>
    </source>
</evidence>
<keyword evidence="3" id="KW-1185">Reference proteome</keyword>
<feature type="compositionally biased region" description="Polar residues" evidence="1">
    <location>
        <begin position="90"/>
        <end position="103"/>
    </location>
</feature>
<organism evidence="2 3">
    <name type="scientific">Fragilariopsis cylindrus CCMP1102</name>
    <dbReference type="NCBI Taxonomy" id="635003"/>
    <lineage>
        <taxon>Eukaryota</taxon>
        <taxon>Sar</taxon>
        <taxon>Stramenopiles</taxon>
        <taxon>Ochrophyta</taxon>
        <taxon>Bacillariophyta</taxon>
        <taxon>Bacillariophyceae</taxon>
        <taxon>Bacillariophycidae</taxon>
        <taxon>Bacillariales</taxon>
        <taxon>Bacillariaceae</taxon>
        <taxon>Fragilariopsis</taxon>
    </lineage>
</organism>
<dbReference type="AlphaFoldDB" id="A0A1E7ENS0"/>
<dbReference type="EMBL" id="KV784385">
    <property type="protein sequence ID" value="OEU07590.1"/>
    <property type="molecule type" value="Genomic_DNA"/>
</dbReference>
<feature type="compositionally biased region" description="Basic residues" evidence="1">
    <location>
        <begin position="104"/>
        <end position="113"/>
    </location>
</feature>
<dbReference type="Proteomes" id="UP000095751">
    <property type="component" value="Unassembled WGS sequence"/>
</dbReference>
<accession>A0A1E7ENS0</accession>
<feature type="compositionally biased region" description="Polar residues" evidence="1">
    <location>
        <begin position="1"/>
        <end position="11"/>
    </location>
</feature>
<proteinExistence type="predicted"/>
<reference evidence="2 3" key="1">
    <citation type="submission" date="2016-09" db="EMBL/GenBank/DDBJ databases">
        <title>Extensive genetic diversity and differential bi-allelic expression allows diatom success in the polar Southern Ocean.</title>
        <authorList>
            <consortium name="DOE Joint Genome Institute"/>
            <person name="Mock T."/>
            <person name="Otillar R.P."/>
            <person name="Strauss J."/>
            <person name="Dupont C."/>
            <person name="Frickenhaus S."/>
            <person name="Maumus F."/>
            <person name="Mcmullan M."/>
            <person name="Sanges R."/>
            <person name="Schmutz J."/>
            <person name="Toseland A."/>
            <person name="Valas R."/>
            <person name="Veluchamy A."/>
            <person name="Ward B.J."/>
            <person name="Allen A."/>
            <person name="Barry K."/>
            <person name="Falciatore A."/>
            <person name="Ferrante M."/>
            <person name="Fortunato A.E."/>
            <person name="Gloeckner G."/>
            <person name="Gruber A."/>
            <person name="Hipkin R."/>
            <person name="Janech M."/>
            <person name="Kroth P."/>
            <person name="Leese F."/>
            <person name="Lindquist E."/>
            <person name="Lyon B.R."/>
            <person name="Martin J."/>
            <person name="Mayer C."/>
            <person name="Parker M."/>
            <person name="Quesneville H."/>
            <person name="Raymond J."/>
            <person name="Uhlig C."/>
            <person name="Valentin K.U."/>
            <person name="Worden A.Z."/>
            <person name="Armbrust E.V."/>
            <person name="Bowler C."/>
            <person name="Green B."/>
            <person name="Moulton V."/>
            <person name="Van Oosterhout C."/>
            <person name="Grigoriev I."/>
        </authorList>
    </citation>
    <scope>NUCLEOTIDE SEQUENCE [LARGE SCALE GENOMIC DNA]</scope>
    <source>
        <strain evidence="2 3">CCMP1102</strain>
    </source>
</reference>
<feature type="region of interest" description="Disordered" evidence="1">
    <location>
        <begin position="55"/>
        <end position="154"/>
    </location>
</feature>
<evidence type="ECO:0000256" key="1">
    <source>
        <dbReference type="SAM" id="MobiDB-lite"/>
    </source>
</evidence>
<evidence type="ECO:0000313" key="3">
    <source>
        <dbReference type="Proteomes" id="UP000095751"/>
    </source>
</evidence>
<name>A0A1E7ENS0_9STRA</name>
<dbReference type="InParanoid" id="A0A1E7ENS0"/>
<gene>
    <name evidence="2" type="ORF">FRACYDRAFT_271961</name>
</gene>
<feature type="compositionally biased region" description="Polar residues" evidence="1">
    <location>
        <begin position="139"/>
        <end position="154"/>
    </location>
</feature>
<sequence>MRSFSKMSSEPNLYASRGSPSTSGNKSFGVIPAAAGRKPITSYKLSSKVRNILSKELGRSSSSTSTSAPSLTRSVSSNSSNSSNIYGYGTVTSDDSSLQSTNTARRRFQRRGSKAPSMFKAMSLGDLGLDETPEEEPSQLVQQQTLSMNDQMIPNDSCRSALTSLSLDESTFSSDCMEDSFNNLDEFSG</sequence>
<feature type="compositionally biased region" description="Acidic residues" evidence="1">
    <location>
        <begin position="128"/>
        <end position="137"/>
    </location>
</feature>
<feature type="compositionally biased region" description="Low complexity" evidence="1">
    <location>
        <begin position="60"/>
        <end position="84"/>
    </location>
</feature>
<dbReference type="KEGG" id="fcy:FRACYDRAFT_271961"/>